<dbReference type="PANTHER" id="PTHR22984">
    <property type="entry name" value="SERINE/THREONINE-PROTEIN KINASE PIM"/>
    <property type="match status" value="1"/>
</dbReference>
<dbReference type="InterPro" id="IPR000719">
    <property type="entry name" value="Prot_kinase_dom"/>
</dbReference>
<dbReference type="GO" id="GO:0005524">
    <property type="term" value="F:ATP binding"/>
    <property type="evidence" value="ECO:0007669"/>
    <property type="project" value="UniProtKB-KW"/>
</dbReference>
<evidence type="ECO:0000256" key="7">
    <source>
        <dbReference type="ARBA" id="ARBA00022840"/>
    </source>
</evidence>
<keyword evidence="3" id="KW-0723">Serine/threonine-protein kinase</keyword>
<comment type="catalytic activity">
    <reaction evidence="8">
        <text>L-threonyl-[protein] + ATP = O-phospho-L-threonyl-[protein] + ADP + H(+)</text>
        <dbReference type="Rhea" id="RHEA:46608"/>
        <dbReference type="Rhea" id="RHEA-COMP:11060"/>
        <dbReference type="Rhea" id="RHEA-COMP:11605"/>
        <dbReference type="ChEBI" id="CHEBI:15378"/>
        <dbReference type="ChEBI" id="CHEBI:30013"/>
        <dbReference type="ChEBI" id="CHEBI:30616"/>
        <dbReference type="ChEBI" id="CHEBI:61977"/>
        <dbReference type="ChEBI" id="CHEBI:456216"/>
        <dbReference type="EC" id="2.7.11.1"/>
    </reaction>
</comment>
<evidence type="ECO:0000259" key="10">
    <source>
        <dbReference type="PROSITE" id="PS50011"/>
    </source>
</evidence>
<dbReference type="InterPro" id="IPR051138">
    <property type="entry name" value="PIM_Ser/Thr_kinase"/>
</dbReference>
<dbReference type="Gene3D" id="3.30.200.20">
    <property type="entry name" value="Phosphorylase Kinase, domain 1"/>
    <property type="match status" value="1"/>
</dbReference>
<dbReference type="Ensembl" id="ENSORLT00015005031.1">
    <property type="protein sequence ID" value="ENSORLP00015005975.1"/>
    <property type="gene ID" value="ENSORLG00015006769.1"/>
</dbReference>
<evidence type="ECO:0000256" key="2">
    <source>
        <dbReference type="ARBA" id="ARBA00012513"/>
    </source>
</evidence>
<dbReference type="InterPro" id="IPR011009">
    <property type="entry name" value="Kinase-like_dom_sf"/>
</dbReference>
<dbReference type="Pfam" id="PF00069">
    <property type="entry name" value="Pkinase"/>
    <property type="match status" value="1"/>
</dbReference>
<dbReference type="PANTHER" id="PTHR22984:SF11">
    <property type="entry name" value="AURORA KINASE-RELATED"/>
    <property type="match status" value="1"/>
</dbReference>
<evidence type="ECO:0000313" key="11">
    <source>
        <dbReference type="Ensembl" id="ENSORLP00015005975.1"/>
    </source>
</evidence>
<dbReference type="PROSITE" id="PS00108">
    <property type="entry name" value="PROTEIN_KINASE_ST"/>
    <property type="match status" value="1"/>
</dbReference>
<dbReference type="InterPro" id="IPR008271">
    <property type="entry name" value="Ser/Thr_kinase_AS"/>
</dbReference>
<dbReference type="AlphaFoldDB" id="A0A3P9HDZ4"/>
<sequence>MFQNQGSFLRKVAFLGSKHQNPPFHSDPLKVIVPFHDEAKLKQKCAKRKISEDDKEFVTPTKKRRDLEFPSLKDESAFYIPNNKRKRKASYLEQPLDKRFRGNPAEEDNPKLRFEAKYVELHPLGEGGCGSVFAGYRKSDHLDVAIKHVPNKYQYCKHVDEEGRQLSGEVSVMLKLRSGTSHSPSSRAPIALLDWYVLPHELILVLERPMPAVDLQTYVEERRDTFGEKEAKMILKQLVKAAISLQDKKIFHRDIKVENILIDMSSGAPQVRLIDFGVSCFTESHSEYTTFYGTEIHAPPEWWYEHTYSARPTTVWQLGIVLFECLHYKNFSSTKLMEKKLQLRQNLSKDCKDFMKQCFIQNPRRRPSLEQILLHPWLNKTLIHSSLVKMCAGKREDDIIYNAADKKTEVLLDLGRGNTAASQLLPVPVGVVDLASVVSAAFAPGQSCATLPQVLLFA</sequence>
<evidence type="ECO:0000256" key="8">
    <source>
        <dbReference type="ARBA" id="ARBA00047899"/>
    </source>
</evidence>
<evidence type="ECO:0000256" key="3">
    <source>
        <dbReference type="ARBA" id="ARBA00022527"/>
    </source>
</evidence>
<reference evidence="11 12" key="2">
    <citation type="submission" date="2017-04" db="EMBL/GenBank/DDBJ databases">
        <title>CpG methylation of centromeres and impact of large insertions on vertebrate speciation.</title>
        <authorList>
            <person name="Ichikawa K."/>
            <person name="Yoshimura J."/>
            <person name="Morishita S."/>
        </authorList>
    </citation>
    <scope>NUCLEOTIDE SEQUENCE</scope>
    <source>
        <strain evidence="11 12">HSOK</strain>
    </source>
</reference>
<protein>
    <recommendedName>
        <fullName evidence="2">non-specific serine/threonine protein kinase</fullName>
        <ecNumber evidence="2">2.7.11.1</ecNumber>
    </recommendedName>
</protein>
<dbReference type="FunFam" id="3.30.200.20:FF:000475">
    <property type="entry name" value="Serine/threonine-protein kinase"/>
    <property type="match status" value="1"/>
</dbReference>
<evidence type="ECO:0000256" key="6">
    <source>
        <dbReference type="ARBA" id="ARBA00022777"/>
    </source>
</evidence>
<feature type="domain" description="Protein kinase" evidence="10">
    <location>
        <begin position="118"/>
        <end position="378"/>
    </location>
</feature>
<keyword evidence="6" id="KW-0418">Kinase</keyword>
<dbReference type="EC" id="2.7.11.1" evidence="2"/>
<dbReference type="SUPFAM" id="SSF56112">
    <property type="entry name" value="Protein kinase-like (PK-like)"/>
    <property type="match status" value="1"/>
</dbReference>
<evidence type="ECO:0000256" key="5">
    <source>
        <dbReference type="ARBA" id="ARBA00022741"/>
    </source>
</evidence>
<organism evidence="11 12">
    <name type="scientific">Oryzias latipes</name>
    <name type="common">Japanese rice fish</name>
    <name type="synonym">Japanese killifish</name>
    <dbReference type="NCBI Taxonomy" id="8090"/>
    <lineage>
        <taxon>Eukaryota</taxon>
        <taxon>Metazoa</taxon>
        <taxon>Chordata</taxon>
        <taxon>Craniata</taxon>
        <taxon>Vertebrata</taxon>
        <taxon>Euteleostomi</taxon>
        <taxon>Actinopterygii</taxon>
        <taxon>Neopterygii</taxon>
        <taxon>Teleostei</taxon>
        <taxon>Neoteleostei</taxon>
        <taxon>Acanthomorphata</taxon>
        <taxon>Ovalentaria</taxon>
        <taxon>Atherinomorphae</taxon>
        <taxon>Beloniformes</taxon>
        <taxon>Adrianichthyidae</taxon>
        <taxon>Oryziinae</taxon>
        <taxon>Oryzias</taxon>
    </lineage>
</organism>
<dbReference type="PROSITE" id="PS50011">
    <property type="entry name" value="PROTEIN_KINASE_DOM"/>
    <property type="match status" value="1"/>
</dbReference>
<dbReference type="GO" id="GO:0004674">
    <property type="term" value="F:protein serine/threonine kinase activity"/>
    <property type="evidence" value="ECO:0007669"/>
    <property type="project" value="UniProtKB-KW"/>
</dbReference>
<proteinExistence type="inferred from homology"/>
<reference key="1">
    <citation type="journal article" date="2007" name="Nature">
        <title>The medaka draft genome and insights into vertebrate genome evolution.</title>
        <authorList>
            <person name="Kasahara M."/>
            <person name="Naruse K."/>
            <person name="Sasaki S."/>
            <person name="Nakatani Y."/>
            <person name="Qu W."/>
            <person name="Ahsan B."/>
            <person name="Yamada T."/>
            <person name="Nagayasu Y."/>
            <person name="Doi K."/>
            <person name="Kasai Y."/>
            <person name="Jindo T."/>
            <person name="Kobayashi D."/>
            <person name="Shimada A."/>
            <person name="Toyoda A."/>
            <person name="Kuroki Y."/>
            <person name="Fujiyama A."/>
            <person name="Sasaki T."/>
            <person name="Shimizu A."/>
            <person name="Asakawa S."/>
            <person name="Shimizu N."/>
            <person name="Hashimoto S."/>
            <person name="Yang J."/>
            <person name="Lee Y."/>
            <person name="Matsushima K."/>
            <person name="Sugano S."/>
            <person name="Sakaizumi M."/>
            <person name="Narita T."/>
            <person name="Ohishi K."/>
            <person name="Haga S."/>
            <person name="Ohta F."/>
            <person name="Nomoto H."/>
            <person name="Nogata K."/>
            <person name="Morishita T."/>
            <person name="Endo T."/>
            <person name="Shin-I T."/>
            <person name="Takeda H."/>
            <person name="Morishita S."/>
            <person name="Kohara Y."/>
        </authorList>
    </citation>
    <scope>NUCLEOTIDE SEQUENCE [LARGE SCALE GENOMIC DNA]</scope>
    <source>
        <strain>Hd-rR</strain>
    </source>
</reference>
<dbReference type="Proteomes" id="UP000265200">
    <property type="component" value="Chromosome 9"/>
</dbReference>
<dbReference type="SMART" id="SM00220">
    <property type="entry name" value="S_TKc"/>
    <property type="match status" value="1"/>
</dbReference>
<keyword evidence="5" id="KW-0547">Nucleotide-binding</keyword>
<comment type="catalytic activity">
    <reaction evidence="9">
        <text>L-seryl-[protein] + ATP = O-phospho-L-seryl-[protein] + ADP + H(+)</text>
        <dbReference type="Rhea" id="RHEA:17989"/>
        <dbReference type="Rhea" id="RHEA-COMP:9863"/>
        <dbReference type="Rhea" id="RHEA-COMP:11604"/>
        <dbReference type="ChEBI" id="CHEBI:15378"/>
        <dbReference type="ChEBI" id="CHEBI:29999"/>
        <dbReference type="ChEBI" id="CHEBI:30616"/>
        <dbReference type="ChEBI" id="CHEBI:83421"/>
        <dbReference type="ChEBI" id="CHEBI:456216"/>
        <dbReference type="EC" id="2.7.11.1"/>
    </reaction>
</comment>
<evidence type="ECO:0000313" key="12">
    <source>
        <dbReference type="Proteomes" id="UP000265200"/>
    </source>
</evidence>
<comment type="similarity">
    <text evidence="1">Belongs to the protein kinase superfamily. CAMK Ser/Thr protein kinase family. PIM subfamily.</text>
</comment>
<keyword evidence="4" id="KW-0808">Transferase</keyword>
<keyword evidence="7" id="KW-0067">ATP-binding</keyword>
<evidence type="ECO:0000256" key="1">
    <source>
        <dbReference type="ARBA" id="ARBA00005505"/>
    </source>
</evidence>
<evidence type="ECO:0000256" key="4">
    <source>
        <dbReference type="ARBA" id="ARBA00022679"/>
    </source>
</evidence>
<reference evidence="11" key="3">
    <citation type="submission" date="2025-08" db="UniProtKB">
        <authorList>
            <consortium name="Ensembl"/>
        </authorList>
    </citation>
    <scope>IDENTIFICATION</scope>
    <source>
        <strain evidence="11">HSOK</strain>
    </source>
</reference>
<accession>A0A3P9HDZ4</accession>
<reference evidence="11" key="4">
    <citation type="submission" date="2025-09" db="UniProtKB">
        <authorList>
            <consortium name="Ensembl"/>
        </authorList>
    </citation>
    <scope>IDENTIFICATION</scope>
    <source>
        <strain evidence="11">HSOK</strain>
    </source>
</reference>
<dbReference type="Gene3D" id="1.10.510.10">
    <property type="entry name" value="Transferase(Phosphotransferase) domain 1"/>
    <property type="match status" value="1"/>
</dbReference>
<name>A0A3P9HDZ4_ORYLA</name>
<evidence type="ECO:0000256" key="9">
    <source>
        <dbReference type="ARBA" id="ARBA00048679"/>
    </source>
</evidence>